<sequence>MRCAEIYRDDRLCCRELPWFMGNDDRLRGDEVPCYGDDDRLCGDKR</sequence>
<accession>A0A9Q4RDD0</accession>
<evidence type="ECO:0000313" key="2">
    <source>
        <dbReference type="Proteomes" id="UP000482671"/>
    </source>
</evidence>
<proteinExistence type="predicted"/>
<gene>
    <name evidence="1" type="ORF">GME02_07620</name>
</gene>
<dbReference type="AlphaFoldDB" id="A0A9Q4RDD0"/>
<evidence type="ECO:0000313" key="1">
    <source>
        <dbReference type="EMBL" id="MTV01539.1"/>
    </source>
</evidence>
<dbReference type="EMBL" id="WNDD01000007">
    <property type="protein sequence ID" value="MTV01539.1"/>
    <property type="molecule type" value="Genomic_DNA"/>
</dbReference>
<name>A0A9Q4RDD0_9BACT</name>
<comment type="caution">
    <text evidence="1">The sequence shown here is derived from an EMBL/GenBank/DDBJ whole genome shotgun (WGS) entry which is preliminary data.</text>
</comment>
<organism evidence="1 2">
    <name type="scientific">Parabacteroides merdae</name>
    <dbReference type="NCBI Taxonomy" id="46503"/>
    <lineage>
        <taxon>Bacteria</taxon>
        <taxon>Pseudomonadati</taxon>
        <taxon>Bacteroidota</taxon>
        <taxon>Bacteroidia</taxon>
        <taxon>Bacteroidales</taxon>
        <taxon>Tannerellaceae</taxon>
        <taxon>Parabacteroides</taxon>
    </lineage>
</organism>
<dbReference type="Proteomes" id="UP000482671">
    <property type="component" value="Unassembled WGS sequence"/>
</dbReference>
<dbReference type="RefSeq" id="WP_155162473.1">
    <property type="nucleotide sequence ID" value="NZ_JADMOA010000006.1"/>
</dbReference>
<reference evidence="1 2" key="1">
    <citation type="journal article" date="2019" name="Nat. Med.">
        <title>A library of human gut bacterial isolates paired with longitudinal multiomics data enables mechanistic microbiome research.</title>
        <authorList>
            <person name="Poyet M."/>
            <person name="Groussin M."/>
            <person name="Gibbons S.M."/>
            <person name="Avila-Pacheco J."/>
            <person name="Jiang X."/>
            <person name="Kearney S.M."/>
            <person name="Perrotta A.R."/>
            <person name="Berdy B."/>
            <person name="Zhao S."/>
            <person name="Lieberman T.D."/>
            <person name="Swanson P.K."/>
            <person name="Smith M."/>
            <person name="Roesemann S."/>
            <person name="Alexander J.E."/>
            <person name="Rich S.A."/>
            <person name="Livny J."/>
            <person name="Vlamakis H."/>
            <person name="Clish C."/>
            <person name="Bullock K."/>
            <person name="Deik A."/>
            <person name="Scott J."/>
            <person name="Pierce K.A."/>
            <person name="Xavier R.J."/>
            <person name="Alm E.J."/>
        </authorList>
    </citation>
    <scope>NUCLEOTIDE SEQUENCE [LARGE SCALE GENOMIC DNA]</scope>
    <source>
        <strain evidence="1 2">BIOML-A11</strain>
    </source>
</reference>
<protein>
    <submittedName>
        <fullName evidence="1">Uncharacterized protein</fullName>
    </submittedName>
</protein>